<accession>A0A382UQN5</accession>
<dbReference type="InterPro" id="IPR051311">
    <property type="entry name" value="DedA_domain"/>
</dbReference>
<keyword evidence="1" id="KW-1133">Transmembrane helix</keyword>
<feature type="non-terminal residue" evidence="2">
    <location>
        <position position="151"/>
    </location>
</feature>
<dbReference type="AlphaFoldDB" id="A0A382UQN5"/>
<dbReference type="PANTHER" id="PTHR42709:SF4">
    <property type="entry name" value="INNER MEMBRANE PROTEIN YQAA"/>
    <property type="match status" value="1"/>
</dbReference>
<organism evidence="2">
    <name type="scientific">marine metagenome</name>
    <dbReference type="NCBI Taxonomy" id="408172"/>
    <lineage>
        <taxon>unclassified sequences</taxon>
        <taxon>metagenomes</taxon>
        <taxon>ecological metagenomes</taxon>
    </lineage>
</organism>
<dbReference type="EMBL" id="UINC01146059">
    <property type="protein sequence ID" value="SVD36564.1"/>
    <property type="molecule type" value="Genomic_DNA"/>
</dbReference>
<evidence type="ECO:0008006" key="3">
    <source>
        <dbReference type="Google" id="ProtNLM"/>
    </source>
</evidence>
<evidence type="ECO:0000313" key="2">
    <source>
        <dbReference type="EMBL" id="SVD36564.1"/>
    </source>
</evidence>
<protein>
    <recommendedName>
        <fullName evidence="3">DedA family protein</fullName>
    </recommendedName>
</protein>
<name>A0A382UQN5_9ZZZZ</name>
<reference evidence="2" key="1">
    <citation type="submission" date="2018-05" db="EMBL/GenBank/DDBJ databases">
        <authorList>
            <person name="Lanie J.A."/>
            <person name="Ng W.-L."/>
            <person name="Kazmierczak K.M."/>
            <person name="Andrzejewski T.M."/>
            <person name="Davidsen T.M."/>
            <person name="Wayne K.J."/>
            <person name="Tettelin H."/>
            <person name="Glass J.I."/>
            <person name="Rusch D."/>
            <person name="Podicherti R."/>
            <person name="Tsui H.-C.T."/>
            <person name="Winkler M.E."/>
        </authorList>
    </citation>
    <scope>NUCLEOTIDE SEQUENCE</scope>
</reference>
<sequence length="151" mass="16634">MASIYLYFFHTNWCFISNYIKDNGFFVLSNSEGSIHTPIKVRCARILHRKLLYKAGGALSALIHLGYLGMFLSAFLAATILPFSSEIVLSALYSSGLSWVLLLVVASLGNVLGSVVNYALGFKFGKEIATDKLKVSEAAFNRASYTFTKWG</sequence>
<gene>
    <name evidence="2" type="ORF">METZ01_LOCUS389418</name>
</gene>
<keyword evidence="1" id="KW-0472">Membrane</keyword>
<dbReference type="PANTHER" id="PTHR42709">
    <property type="entry name" value="ALKALINE PHOSPHATASE LIKE PROTEIN"/>
    <property type="match status" value="1"/>
</dbReference>
<keyword evidence="1" id="KW-0812">Transmembrane</keyword>
<evidence type="ECO:0000256" key="1">
    <source>
        <dbReference type="SAM" id="Phobius"/>
    </source>
</evidence>
<proteinExistence type="predicted"/>
<feature type="transmembrane region" description="Helical" evidence="1">
    <location>
        <begin position="97"/>
        <end position="120"/>
    </location>
</feature>
<feature type="transmembrane region" description="Helical" evidence="1">
    <location>
        <begin position="51"/>
        <end position="77"/>
    </location>
</feature>